<evidence type="ECO:0000313" key="3">
    <source>
        <dbReference type="Proteomes" id="UP000708148"/>
    </source>
</evidence>
<dbReference type="OrthoDB" id="7827681at2759"/>
<protein>
    <submittedName>
        <fullName evidence="2">Uncharacterized protein</fullName>
    </submittedName>
</protein>
<accession>A0A8S1J784</accession>
<dbReference type="Gene3D" id="2.40.160.10">
    <property type="entry name" value="Porin"/>
    <property type="match status" value="1"/>
</dbReference>
<gene>
    <name evidence="2" type="ORF">OSTQU699_LOCUS8892</name>
</gene>
<name>A0A8S1J784_9CHLO</name>
<keyword evidence="3" id="KW-1185">Reference proteome</keyword>
<dbReference type="PANTHER" id="PTHR11743:SF70">
    <property type="entry name" value="GH26960P-RELATED"/>
    <property type="match status" value="1"/>
</dbReference>
<dbReference type="Pfam" id="PF01459">
    <property type="entry name" value="Porin_3"/>
    <property type="match status" value="1"/>
</dbReference>
<dbReference type="InterPro" id="IPR027246">
    <property type="entry name" value="Porin_Euk/Tom40"/>
</dbReference>
<evidence type="ECO:0000256" key="1">
    <source>
        <dbReference type="ARBA" id="ARBA00009624"/>
    </source>
</evidence>
<dbReference type="InterPro" id="IPR023614">
    <property type="entry name" value="Porin_dom_sf"/>
</dbReference>
<dbReference type="PANTHER" id="PTHR11743">
    <property type="entry name" value="VOLTAGE-DEPENDENT ANION-SELECTIVE CHANNEL"/>
    <property type="match status" value="1"/>
</dbReference>
<reference evidence="2" key="1">
    <citation type="submission" date="2020-12" db="EMBL/GenBank/DDBJ databases">
        <authorList>
            <person name="Iha C."/>
        </authorList>
    </citation>
    <scope>NUCLEOTIDE SEQUENCE</scope>
</reference>
<dbReference type="InterPro" id="IPR001925">
    <property type="entry name" value="Porin_Euk"/>
</dbReference>
<dbReference type="Proteomes" id="UP000708148">
    <property type="component" value="Unassembled WGS sequence"/>
</dbReference>
<dbReference type="GO" id="GO:0008308">
    <property type="term" value="F:voltage-gated monoatomic anion channel activity"/>
    <property type="evidence" value="ECO:0007669"/>
    <property type="project" value="InterPro"/>
</dbReference>
<dbReference type="GO" id="GO:0005741">
    <property type="term" value="C:mitochondrial outer membrane"/>
    <property type="evidence" value="ECO:0007669"/>
    <property type="project" value="InterPro"/>
</dbReference>
<sequence>MDVKGTLKCCKEFTVEGVATSASKASVKATVSNVIDPGFKAVASASFPYKSPAKVAMEYGHPHFHVKGTASMAKMPEVALMASAGVCGGVVGGNVAYDTSRKECSAWSLAAGYTHPTNHSVFAYMLKKGQAVKVTYSYQMSDRAVVGGEVIKPLKNGGDMTASLGYSRRLDSGALAKGKVSSEGICSLLWESMLPGDTKVALSGQFDANSLEKNARVGMSMEIGK</sequence>
<organism evidence="2 3">
    <name type="scientific">Ostreobium quekettii</name>
    <dbReference type="NCBI Taxonomy" id="121088"/>
    <lineage>
        <taxon>Eukaryota</taxon>
        <taxon>Viridiplantae</taxon>
        <taxon>Chlorophyta</taxon>
        <taxon>core chlorophytes</taxon>
        <taxon>Ulvophyceae</taxon>
        <taxon>TCBD clade</taxon>
        <taxon>Bryopsidales</taxon>
        <taxon>Ostreobineae</taxon>
        <taxon>Ostreobiaceae</taxon>
        <taxon>Ostreobium</taxon>
    </lineage>
</organism>
<dbReference type="AlphaFoldDB" id="A0A8S1J784"/>
<evidence type="ECO:0000313" key="2">
    <source>
        <dbReference type="EMBL" id="CAD7703535.1"/>
    </source>
</evidence>
<comment type="similarity">
    <text evidence="1">Belongs to the eukaryotic mitochondrial porin (TC 1.B.8.1) family.</text>
</comment>
<comment type="caution">
    <text evidence="2">The sequence shown here is derived from an EMBL/GenBank/DDBJ whole genome shotgun (WGS) entry which is preliminary data.</text>
</comment>
<proteinExistence type="inferred from homology"/>
<dbReference type="EMBL" id="CAJHUC010002286">
    <property type="protein sequence ID" value="CAD7703535.1"/>
    <property type="molecule type" value="Genomic_DNA"/>
</dbReference>